<name>A0A0Q3VHH9_9BACI</name>
<dbReference type="InterPro" id="IPR001763">
    <property type="entry name" value="Rhodanese-like_dom"/>
</dbReference>
<protein>
    <recommendedName>
        <fullName evidence="1">Rhodanese domain-containing protein</fullName>
    </recommendedName>
</protein>
<dbReference type="InterPro" id="IPR050229">
    <property type="entry name" value="GlpE_sulfurtransferase"/>
</dbReference>
<dbReference type="STRING" id="1637975.AN957_13805"/>
<dbReference type="AlphaFoldDB" id="A0A0Q3VHH9"/>
<dbReference type="Gene3D" id="3.40.250.10">
    <property type="entry name" value="Rhodanese-like domain"/>
    <property type="match status" value="1"/>
</dbReference>
<dbReference type="CDD" id="cd00158">
    <property type="entry name" value="RHOD"/>
    <property type="match status" value="1"/>
</dbReference>
<dbReference type="PATRIC" id="fig|1637975.4.peg.2622"/>
<organism evidence="2 3">
    <name type="scientific">Cytobacillus solani</name>
    <dbReference type="NCBI Taxonomy" id="1637975"/>
    <lineage>
        <taxon>Bacteria</taxon>
        <taxon>Bacillati</taxon>
        <taxon>Bacillota</taxon>
        <taxon>Bacilli</taxon>
        <taxon>Bacillales</taxon>
        <taxon>Bacillaceae</taxon>
        <taxon>Cytobacillus</taxon>
    </lineage>
</organism>
<dbReference type="Pfam" id="PF00581">
    <property type="entry name" value="Rhodanese"/>
    <property type="match status" value="1"/>
</dbReference>
<evidence type="ECO:0000313" key="2">
    <source>
        <dbReference type="EMBL" id="KQL19527.1"/>
    </source>
</evidence>
<evidence type="ECO:0000259" key="1">
    <source>
        <dbReference type="PROSITE" id="PS50206"/>
    </source>
</evidence>
<proteinExistence type="predicted"/>
<dbReference type="InterPro" id="IPR036873">
    <property type="entry name" value="Rhodanese-like_dom_sf"/>
</dbReference>
<sequence length="109" mass="12657">MKTIKPVELSNRLQKNEEVFILDVRAEEKYNHYHIKEQYIHSVNIEKTHIFDENDMESISSLPKDKEIIITCTTGNSARKCAEILAEKEFNVTLLEGGITAWKDYKATK</sequence>
<reference evidence="2 3" key="1">
    <citation type="submission" date="2015-09" db="EMBL/GenBank/DDBJ databases">
        <title>Genome sequencing project for genomic taxonomy and phylogenomics of Bacillus-like bacteria.</title>
        <authorList>
            <person name="Liu B."/>
            <person name="Wang J."/>
            <person name="Zhu Y."/>
            <person name="Liu G."/>
            <person name="Chen Q."/>
            <person name="Chen Z."/>
            <person name="Lan J."/>
            <person name="Che J."/>
            <person name="Ge C."/>
            <person name="Shi H."/>
            <person name="Pan Z."/>
            <person name="Liu X."/>
        </authorList>
    </citation>
    <scope>NUCLEOTIDE SEQUENCE [LARGE SCALE GENOMIC DNA]</scope>
    <source>
        <strain evidence="2 3">FJAT-18043</strain>
    </source>
</reference>
<accession>A0A0Q3VHH9</accession>
<dbReference type="SUPFAM" id="SSF52821">
    <property type="entry name" value="Rhodanese/Cell cycle control phosphatase"/>
    <property type="match status" value="1"/>
</dbReference>
<gene>
    <name evidence="2" type="ORF">AN957_13805</name>
</gene>
<dbReference type="PANTHER" id="PTHR43031:SF1">
    <property type="entry name" value="PYRIDINE NUCLEOTIDE-DISULPHIDE OXIDOREDUCTASE"/>
    <property type="match status" value="1"/>
</dbReference>
<feature type="domain" description="Rhodanese" evidence="1">
    <location>
        <begin position="15"/>
        <end position="107"/>
    </location>
</feature>
<dbReference type="PANTHER" id="PTHR43031">
    <property type="entry name" value="FAD-DEPENDENT OXIDOREDUCTASE"/>
    <property type="match status" value="1"/>
</dbReference>
<comment type="caution">
    <text evidence="2">The sequence shown here is derived from an EMBL/GenBank/DDBJ whole genome shotgun (WGS) entry which is preliminary data.</text>
</comment>
<dbReference type="RefSeq" id="WP_053477531.1">
    <property type="nucleotide sequence ID" value="NZ_CP041305.1"/>
</dbReference>
<dbReference type="PROSITE" id="PS50206">
    <property type="entry name" value="RHODANESE_3"/>
    <property type="match status" value="1"/>
</dbReference>
<dbReference type="SMART" id="SM00450">
    <property type="entry name" value="RHOD"/>
    <property type="match status" value="1"/>
</dbReference>
<keyword evidence="3" id="KW-1185">Reference proteome</keyword>
<dbReference type="EMBL" id="LJIX01000006">
    <property type="protein sequence ID" value="KQL19527.1"/>
    <property type="molecule type" value="Genomic_DNA"/>
</dbReference>
<evidence type="ECO:0000313" key="3">
    <source>
        <dbReference type="Proteomes" id="UP000050996"/>
    </source>
</evidence>
<dbReference type="Proteomes" id="UP000050996">
    <property type="component" value="Unassembled WGS sequence"/>
</dbReference>